<sequence>MGFNSKLRWVYLVGFFLILALPLLNLPPWFSPPDWGKTIVFRIVLSSLIFLFIYQLLLSKDSTFSTAVGNVIQKRNRAFGPFLVLIALFVIFLLATIFSLDRNFSLWGSPYRSGGFLNFAFYIIFAILAFLILRKSDWQKIWDFAILIGIF</sequence>
<keyword evidence="1" id="KW-0472">Membrane</keyword>
<proteinExistence type="predicted"/>
<keyword evidence="1" id="KW-0812">Transmembrane</keyword>
<dbReference type="Proteomes" id="UP000230778">
    <property type="component" value="Unassembled WGS sequence"/>
</dbReference>
<gene>
    <name evidence="2" type="ORF">COW72_00800</name>
</gene>
<feature type="transmembrane region" description="Helical" evidence="1">
    <location>
        <begin position="78"/>
        <end position="100"/>
    </location>
</feature>
<keyword evidence="1" id="KW-1133">Transmembrane helix</keyword>
<feature type="non-terminal residue" evidence="2">
    <location>
        <position position="151"/>
    </location>
</feature>
<feature type="transmembrane region" description="Helical" evidence="1">
    <location>
        <begin position="39"/>
        <end position="57"/>
    </location>
</feature>
<comment type="caution">
    <text evidence="2">The sequence shown here is derived from an EMBL/GenBank/DDBJ whole genome shotgun (WGS) entry which is preliminary data.</text>
</comment>
<accession>A0A2H0FL40</accession>
<dbReference type="EMBL" id="PCUC01000044">
    <property type="protein sequence ID" value="PIQ07355.1"/>
    <property type="molecule type" value="Genomic_DNA"/>
</dbReference>
<dbReference type="AlphaFoldDB" id="A0A2H0FL40"/>
<feature type="transmembrane region" description="Helical" evidence="1">
    <location>
        <begin position="115"/>
        <end position="133"/>
    </location>
</feature>
<reference evidence="2 3" key="1">
    <citation type="submission" date="2017-09" db="EMBL/GenBank/DDBJ databases">
        <title>Depth-based differentiation of microbial function through sediment-hosted aquifers and enrichment of novel symbionts in the deep terrestrial subsurface.</title>
        <authorList>
            <person name="Probst A.J."/>
            <person name="Ladd B."/>
            <person name="Jarett J.K."/>
            <person name="Geller-Mcgrath D.E."/>
            <person name="Sieber C.M."/>
            <person name="Emerson J.B."/>
            <person name="Anantharaman K."/>
            <person name="Thomas B.C."/>
            <person name="Malmstrom R."/>
            <person name="Stieglmeier M."/>
            <person name="Klingl A."/>
            <person name="Woyke T."/>
            <person name="Ryan C.M."/>
            <person name="Banfield J.F."/>
        </authorList>
    </citation>
    <scope>NUCLEOTIDE SEQUENCE [LARGE SCALE GENOMIC DNA]</scope>
    <source>
        <strain evidence="2">CG18_big_fil_WC_8_21_14_2_50_37_10</strain>
    </source>
</reference>
<evidence type="ECO:0000256" key="1">
    <source>
        <dbReference type="SAM" id="Phobius"/>
    </source>
</evidence>
<organism evidence="2 3">
    <name type="scientific">Candidatus Nealsonbacteria bacterium CG18_big_fil_WC_8_21_14_2_50_37_10</name>
    <dbReference type="NCBI Taxonomy" id="1974717"/>
    <lineage>
        <taxon>Bacteria</taxon>
        <taxon>Candidatus Nealsoniibacteriota</taxon>
    </lineage>
</organism>
<protein>
    <submittedName>
        <fullName evidence="2">Uncharacterized protein</fullName>
    </submittedName>
</protein>
<feature type="transmembrane region" description="Helical" evidence="1">
    <location>
        <begin position="9"/>
        <end position="27"/>
    </location>
</feature>
<evidence type="ECO:0000313" key="3">
    <source>
        <dbReference type="Proteomes" id="UP000230778"/>
    </source>
</evidence>
<evidence type="ECO:0000313" key="2">
    <source>
        <dbReference type="EMBL" id="PIQ07355.1"/>
    </source>
</evidence>
<name>A0A2H0FL40_9BACT</name>